<dbReference type="InterPro" id="IPR043129">
    <property type="entry name" value="ATPase_NBD"/>
</dbReference>
<organism evidence="3 4">
    <name type="scientific">Candidatus Limisoma faecipullorum</name>
    <dbReference type="NCBI Taxonomy" id="2840854"/>
    <lineage>
        <taxon>Bacteria</taxon>
        <taxon>Pseudomonadati</taxon>
        <taxon>Bacteroidota</taxon>
        <taxon>Bacteroidia</taxon>
        <taxon>Bacteroidales</taxon>
        <taxon>Candidatus Limisoma</taxon>
    </lineage>
</organism>
<feature type="domain" description="SHS2" evidence="2">
    <location>
        <begin position="7"/>
        <end position="197"/>
    </location>
</feature>
<dbReference type="PANTHER" id="PTHR32432:SF4">
    <property type="entry name" value="CELL DIVISION PROTEIN FTSA"/>
    <property type="match status" value="1"/>
</dbReference>
<reference evidence="3" key="1">
    <citation type="submission" date="2020-10" db="EMBL/GenBank/DDBJ databases">
        <authorList>
            <person name="Gilroy R."/>
        </authorList>
    </citation>
    <scope>NUCLEOTIDE SEQUENCE</scope>
    <source>
        <strain evidence="3">6919</strain>
    </source>
</reference>
<dbReference type="Gene3D" id="3.30.420.40">
    <property type="match status" value="1"/>
</dbReference>
<dbReference type="EMBL" id="JADIMC010000094">
    <property type="protein sequence ID" value="MBO8476953.1"/>
    <property type="molecule type" value="Genomic_DNA"/>
</dbReference>
<evidence type="ECO:0000313" key="3">
    <source>
        <dbReference type="EMBL" id="MBO8476953.1"/>
    </source>
</evidence>
<dbReference type="AlphaFoldDB" id="A0A9D9ISP7"/>
<dbReference type="GO" id="GO:0009898">
    <property type="term" value="C:cytoplasmic side of plasma membrane"/>
    <property type="evidence" value="ECO:0007669"/>
    <property type="project" value="TreeGrafter"/>
</dbReference>
<dbReference type="SUPFAM" id="SSF53067">
    <property type="entry name" value="Actin-like ATPase domain"/>
    <property type="match status" value="2"/>
</dbReference>
<dbReference type="GO" id="GO:0051301">
    <property type="term" value="P:cell division"/>
    <property type="evidence" value="ECO:0007669"/>
    <property type="project" value="InterPro"/>
</dbReference>
<evidence type="ECO:0000313" key="4">
    <source>
        <dbReference type="Proteomes" id="UP000823598"/>
    </source>
</evidence>
<dbReference type="InterPro" id="IPR050696">
    <property type="entry name" value="FtsA/MreB"/>
</dbReference>
<dbReference type="Proteomes" id="UP000823598">
    <property type="component" value="Unassembled WGS sequence"/>
</dbReference>
<dbReference type="GO" id="GO:0032153">
    <property type="term" value="C:cell division site"/>
    <property type="evidence" value="ECO:0007669"/>
    <property type="project" value="TreeGrafter"/>
</dbReference>
<comment type="caution">
    <text evidence="3">The sequence shown here is derived from an EMBL/GenBank/DDBJ whole genome shotgun (WGS) entry which is preliminary data.</text>
</comment>
<sequence>MEDKRFVIAIEVSSSRIIGVAASLEEDNNADVVCCEEEEINGPVIYGVIKNVDEVATKINAILRRIEKNQKVAPRRIESVYVGINARSLHSVTVTVDKPINENIPIDEALMRQILHESCAGIDKDAYMILDTRMRLCEIDGKETLNPVGALGSNISVSTTAVICNKRICNSIKMAFDRLGIGIKDFIPTQLALSNLALTSDERRLGCMLVDFGSDTTAVSIYKNDRLMYLNTLPMGSRNITRDLTSLNILPENAELIKRTYGIMPLADAAKTEFAQDVSSTDVVNYISARAGEIIENIINQLKIADIKAEQLPGGIVAVGRGTKMKGFNELLEKNSKLRVRKIGGSESYSDNIGSLAIVDYASNIAGKEGSCVVLPKMPEVEEEPVKQQEETVKEKNKKGKEEKKGSFFSRLVTKINTGIDPIFGGDDDEE</sequence>
<evidence type="ECO:0000259" key="2">
    <source>
        <dbReference type="SMART" id="SM00842"/>
    </source>
</evidence>
<accession>A0A9D9ISP7</accession>
<name>A0A9D9ISP7_9BACT</name>
<evidence type="ECO:0000256" key="1">
    <source>
        <dbReference type="SAM" id="MobiDB-lite"/>
    </source>
</evidence>
<gene>
    <name evidence="3" type="ORF">IAB88_08165</name>
</gene>
<dbReference type="PANTHER" id="PTHR32432">
    <property type="entry name" value="CELL DIVISION PROTEIN FTSA-RELATED"/>
    <property type="match status" value="1"/>
</dbReference>
<protein>
    <recommendedName>
        <fullName evidence="2">SHS2 domain-containing protein</fullName>
    </recommendedName>
</protein>
<dbReference type="SMART" id="SM00842">
    <property type="entry name" value="FtsA"/>
    <property type="match status" value="1"/>
</dbReference>
<reference evidence="3" key="2">
    <citation type="journal article" date="2021" name="PeerJ">
        <title>Extensive microbial diversity within the chicken gut microbiome revealed by metagenomics and culture.</title>
        <authorList>
            <person name="Gilroy R."/>
            <person name="Ravi A."/>
            <person name="Getino M."/>
            <person name="Pursley I."/>
            <person name="Horton D.L."/>
            <person name="Alikhan N.F."/>
            <person name="Baker D."/>
            <person name="Gharbi K."/>
            <person name="Hall N."/>
            <person name="Watson M."/>
            <person name="Adriaenssens E.M."/>
            <person name="Foster-Nyarko E."/>
            <person name="Jarju S."/>
            <person name="Secka A."/>
            <person name="Antonio M."/>
            <person name="Oren A."/>
            <person name="Chaudhuri R.R."/>
            <person name="La Ragione R."/>
            <person name="Hildebrand F."/>
            <person name="Pallen M.J."/>
        </authorList>
    </citation>
    <scope>NUCLEOTIDE SEQUENCE</scope>
    <source>
        <strain evidence="3">6919</strain>
    </source>
</reference>
<feature type="region of interest" description="Disordered" evidence="1">
    <location>
        <begin position="382"/>
        <end position="404"/>
    </location>
</feature>
<dbReference type="InterPro" id="IPR003494">
    <property type="entry name" value="SHS2_FtsA"/>
</dbReference>
<feature type="compositionally biased region" description="Basic and acidic residues" evidence="1">
    <location>
        <begin position="384"/>
        <end position="404"/>
    </location>
</feature>
<proteinExistence type="predicted"/>
<dbReference type="Pfam" id="PF14450">
    <property type="entry name" value="FtsA"/>
    <property type="match status" value="1"/>
</dbReference>